<dbReference type="Proteomes" id="UP001194580">
    <property type="component" value="Unassembled WGS sequence"/>
</dbReference>
<gene>
    <name evidence="1" type="ORF">BGZ95_009222</name>
</gene>
<name>A0AAD4DKP8_9FUNG</name>
<proteinExistence type="predicted"/>
<organism evidence="1 2">
    <name type="scientific">Linnemannia exigua</name>
    <dbReference type="NCBI Taxonomy" id="604196"/>
    <lineage>
        <taxon>Eukaryota</taxon>
        <taxon>Fungi</taxon>
        <taxon>Fungi incertae sedis</taxon>
        <taxon>Mucoromycota</taxon>
        <taxon>Mortierellomycotina</taxon>
        <taxon>Mortierellomycetes</taxon>
        <taxon>Mortierellales</taxon>
        <taxon>Mortierellaceae</taxon>
        <taxon>Linnemannia</taxon>
    </lineage>
</organism>
<evidence type="ECO:0000313" key="1">
    <source>
        <dbReference type="EMBL" id="KAG0280666.1"/>
    </source>
</evidence>
<accession>A0AAD4DKP8</accession>
<evidence type="ECO:0000313" key="2">
    <source>
        <dbReference type="Proteomes" id="UP001194580"/>
    </source>
</evidence>
<reference evidence="1" key="1">
    <citation type="journal article" date="2020" name="Fungal Divers.">
        <title>Resolving the Mortierellaceae phylogeny through synthesis of multi-gene phylogenetics and phylogenomics.</title>
        <authorList>
            <person name="Vandepol N."/>
            <person name="Liber J."/>
            <person name="Desiro A."/>
            <person name="Na H."/>
            <person name="Kennedy M."/>
            <person name="Barry K."/>
            <person name="Grigoriev I.V."/>
            <person name="Miller A.N."/>
            <person name="O'Donnell K."/>
            <person name="Stajich J.E."/>
            <person name="Bonito G."/>
        </authorList>
    </citation>
    <scope>NUCLEOTIDE SEQUENCE</scope>
    <source>
        <strain evidence="1">NRRL 28262</strain>
    </source>
</reference>
<comment type="caution">
    <text evidence="1">The sequence shown here is derived from an EMBL/GenBank/DDBJ whole genome shotgun (WGS) entry which is preliminary data.</text>
</comment>
<protein>
    <submittedName>
        <fullName evidence="1">Uncharacterized protein</fullName>
    </submittedName>
</protein>
<dbReference type="AlphaFoldDB" id="A0AAD4DKP8"/>
<sequence>MHHRRRQIQHTLSRIEDVAAWRQRDQHDLIFNIQRIKPDMPEIPDDPSYMSVKDAIGLVVYAWRDVGGDEKPNIFNCFRRCKIRSEIDVGDIGEEDMRGEGMVDKVALAQLEALMGRLHHQSPMSIETLLNDDYVPDFLGEDDDMEGVKREDVEMEEEAPLHRRYLHGADLTEVDSEDDTVEAPKITVNEARYSRSLTPAK</sequence>
<keyword evidence="2" id="KW-1185">Reference proteome</keyword>
<dbReference type="EMBL" id="JAAAIL010000053">
    <property type="protein sequence ID" value="KAG0280666.1"/>
    <property type="molecule type" value="Genomic_DNA"/>
</dbReference>